<keyword evidence="2" id="KW-0812">Transmembrane</keyword>
<dbReference type="AlphaFoldDB" id="A0A2N3VBT6"/>
<evidence type="ECO:0000313" key="4">
    <source>
        <dbReference type="Proteomes" id="UP000233766"/>
    </source>
</evidence>
<reference evidence="3 4" key="1">
    <citation type="submission" date="2017-12" db="EMBL/GenBank/DDBJ databases">
        <title>Sequencing the genomes of 1000 Actinobacteria strains.</title>
        <authorList>
            <person name="Klenk H.-P."/>
        </authorList>
    </citation>
    <scope>NUCLEOTIDE SEQUENCE [LARGE SCALE GENOMIC DNA]</scope>
    <source>
        <strain evidence="3 4">DSM 44489</strain>
    </source>
</reference>
<keyword evidence="2" id="KW-1133">Transmembrane helix</keyword>
<dbReference type="EMBL" id="PJMW01000002">
    <property type="protein sequence ID" value="PKV79036.1"/>
    <property type="molecule type" value="Genomic_DNA"/>
</dbReference>
<keyword evidence="4" id="KW-1185">Reference proteome</keyword>
<proteinExistence type="predicted"/>
<evidence type="ECO:0000313" key="3">
    <source>
        <dbReference type="EMBL" id="PKV79036.1"/>
    </source>
</evidence>
<feature type="transmembrane region" description="Helical" evidence="2">
    <location>
        <begin position="82"/>
        <end position="101"/>
    </location>
</feature>
<feature type="transmembrane region" description="Helical" evidence="2">
    <location>
        <begin position="462"/>
        <end position="486"/>
    </location>
</feature>
<comment type="caution">
    <text evidence="3">The sequence shown here is derived from an EMBL/GenBank/DDBJ whole genome shotgun (WGS) entry which is preliminary data.</text>
</comment>
<feature type="transmembrane region" description="Helical" evidence="2">
    <location>
        <begin position="293"/>
        <end position="321"/>
    </location>
</feature>
<feature type="compositionally biased region" description="Low complexity" evidence="1">
    <location>
        <begin position="41"/>
        <end position="53"/>
    </location>
</feature>
<organism evidence="3 4">
    <name type="scientific">Nocardia fluminea</name>
    <dbReference type="NCBI Taxonomy" id="134984"/>
    <lineage>
        <taxon>Bacteria</taxon>
        <taxon>Bacillati</taxon>
        <taxon>Actinomycetota</taxon>
        <taxon>Actinomycetes</taxon>
        <taxon>Mycobacteriales</taxon>
        <taxon>Nocardiaceae</taxon>
        <taxon>Nocardia</taxon>
    </lineage>
</organism>
<dbReference type="Proteomes" id="UP000233766">
    <property type="component" value="Unassembled WGS sequence"/>
</dbReference>
<protein>
    <recommendedName>
        <fullName evidence="5">Secreted protein</fullName>
    </recommendedName>
</protein>
<evidence type="ECO:0008006" key="5">
    <source>
        <dbReference type="Google" id="ProtNLM"/>
    </source>
</evidence>
<evidence type="ECO:0000256" key="2">
    <source>
        <dbReference type="SAM" id="Phobius"/>
    </source>
</evidence>
<dbReference type="RefSeq" id="WP_245914488.1">
    <property type="nucleotide sequence ID" value="NZ_PJMW01000002.1"/>
</dbReference>
<feature type="region of interest" description="Disordered" evidence="1">
    <location>
        <begin position="1"/>
        <end position="57"/>
    </location>
</feature>
<feature type="transmembrane region" description="Helical" evidence="2">
    <location>
        <begin position="263"/>
        <end position="281"/>
    </location>
</feature>
<sequence>MDEPGNRNASTEVAAVRVRPSSQAEAGAKHSGTADAAPVTPRWAPLRRPAAPVDRPPAPDVRALRAQFQPARLRSFAQSSPGRLVAAGLVLMVLCVTAGAVTSTTVSERQQALGVLLDDTEPDAHSANHLYTSLSIADAAAGTAFIAGGLEPQAVRDRYTQAIGEAAAELVTQAGHVSDEEAADPSGADRRLRTGIATGLPVYSGLIETARVNNRNGYPVGAAYLSEASHQMQTALLPMAEELEDHRFDAVTAAQYRHVQPPWTAIALLVVALGALIWVQVELARRSRRFFNMGLLVGTGALALTLIWTVAAGSVSAVAMIRCRDEGAVPSARLAESRILVQQARSAEMVKLVRRDATGDYDRTFDTNAARLNELLAGYPEDAPARDEVAHARAALTRWQSAHQRMNDTLERGDFVGAATVATGPSAADSAAQVDALDRALDKAGAVTRDTLRAKVSQAIDVLAFLAPGAFVLGIVAAVCVALGLWPRLREYR</sequence>
<accession>A0A2N3VBT6</accession>
<gene>
    <name evidence="3" type="ORF">ATK86_3422</name>
</gene>
<evidence type="ECO:0000256" key="1">
    <source>
        <dbReference type="SAM" id="MobiDB-lite"/>
    </source>
</evidence>
<name>A0A2N3VBT6_9NOCA</name>
<keyword evidence="2" id="KW-0472">Membrane</keyword>